<dbReference type="FunFam" id="3.30.565.10:FF:000006">
    <property type="entry name" value="Sensor histidine kinase WalK"/>
    <property type="match status" value="1"/>
</dbReference>
<comment type="subcellular location">
    <subcellularLocation>
        <location evidence="2">Cell membrane</location>
    </subcellularLocation>
</comment>
<dbReference type="AlphaFoldDB" id="A0A099K951"/>
<keyword evidence="14 16" id="KW-0472">Membrane</keyword>
<keyword evidence="5" id="KW-1003">Cell membrane</keyword>
<dbReference type="OrthoDB" id="9813151at2"/>
<organism evidence="18 19">
    <name type="scientific">Colwellia psychrerythraea</name>
    <name type="common">Vibrio psychroerythus</name>
    <dbReference type="NCBI Taxonomy" id="28229"/>
    <lineage>
        <taxon>Bacteria</taxon>
        <taxon>Pseudomonadati</taxon>
        <taxon>Pseudomonadota</taxon>
        <taxon>Gammaproteobacteria</taxon>
        <taxon>Alteromonadales</taxon>
        <taxon>Colwelliaceae</taxon>
        <taxon>Colwellia</taxon>
    </lineage>
</organism>
<evidence type="ECO:0000256" key="12">
    <source>
        <dbReference type="ARBA" id="ARBA00022989"/>
    </source>
</evidence>
<dbReference type="PROSITE" id="PS50109">
    <property type="entry name" value="HIS_KIN"/>
    <property type="match status" value="1"/>
</dbReference>
<evidence type="ECO:0000256" key="9">
    <source>
        <dbReference type="ARBA" id="ARBA00022741"/>
    </source>
</evidence>
<evidence type="ECO:0000259" key="17">
    <source>
        <dbReference type="PROSITE" id="PS50109"/>
    </source>
</evidence>
<dbReference type="GO" id="GO:0000155">
    <property type="term" value="F:phosphorelay sensor kinase activity"/>
    <property type="evidence" value="ECO:0007669"/>
    <property type="project" value="InterPro"/>
</dbReference>
<evidence type="ECO:0000256" key="6">
    <source>
        <dbReference type="ARBA" id="ARBA00022553"/>
    </source>
</evidence>
<dbReference type="EMBL" id="JQED01000055">
    <property type="protein sequence ID" value="KGJ87264.1"/>
    <property type="molecule type" value="Genomic_DNA"/>
</dbReference>
<dbReference type="NCBIfam" id="TIGR02966">
    <property type="entry name" value="phoR_proteo"/>
    <property type="match status" value="1"/>
</dbReference>
<evidence type="ECO:0000256" key="7">
    <source>
        <dbReference type="ARBA" id="ARBA00022679"/>
    </source>
</evidence>
<evidence type="ECO:0000256" key="2">
    <source>
        <dbReference type="ARBA" id="ARBA00004236"/>
    </source>
</evidence>
<keyword evidence="13" id="KW-0902">Two-component regulatory system</keyword>
<evidence type="ECO:0000256" key="3">
    <source>
        <dbReference type="ARBA" id="ARBA00012438"/>
    </source>
</evidence>
<dbReference type="SMART" id="SM00388">
    <property type="entry name" value="HisKA"/>
    <property type="match status" value="1"/>
</dbReference>
<feature type="coiled-coil region" evidence="15">
    <location>
        <begin position="76"/>
        <end position="103"/>
    </location>
</feature>
<evidence type="ECO:0000256" key="15">
    <source>
        <dbReference type="SAM" id="Coils"/>
    </source>
</evidence>
<keyword evidence="7" id="KW-0808">Transferase</keyword>
<evidence type="ECO:0000256" key="14">
    <source>
        <dbReference type="ARBA" id="ARBA00023136"/>
    </source>
</evidence>
<evidence type="ECO:0000256" key="10">
    <source>
        <dbReference type="ARBA" id="ARBA00022777"/>
    </source>
</evidence>
<dbReference type="Gene3D" id="1.10.287.130">
    <property type="match status" value="1"/>
</dbReference>
<dbReference type="InterPro" id="IPR004358">
    <property type="entry name" value="Sig_transdc_His_kin-like_C"/>
</dbReference>
<dbReference type="Gene3D" id="3.30.565.10">
    <property type="entry name" value="Histidine kinase-like ATPase, C-terminal domain"/>
    <property type="match status" value="1"/>
</dbReference>
<dbReference type="SUPFAM" id="SSF47384">
    <property type="entry name" value="Homodimeric domain of signal transducing histidine kinase"/>
    <property type="match status" value="1"/>
</dbReference>
<dbReference type="Pfam" id="PF00512">
    <property type="entry name" value="HisKA"/>
    <property type="match status" value="1"/>
</dbReference>
<evidence type="ECO:0000256" key="11">
    <source>
        <dbReference type="ARBA" id="ARBA00022840"/>
    </source>
</evidence>
<dbReference type="RefSeq" id="WP_033095687.1">
    <property type="nucleotide sequence ID" value="NZ_JQED01000055.1"/>
</dbReference>
<dbReference type="PANTHER" id="PTHR45453">
    <property type="entry name" value="PHOSPHATE REGULON SENSOR PROTEIN PHOR"/>
    <property type="match status" value="1"/>
</dbReference>
<dbReference type="InterPro" id="IPR014310">
    <property type="entry name" value="Sig_transdc_His_kinase_PhoR"/>
</dbReference>
<reference evidence="18 19" key="1">
    <citation type="submission" date="2014-08" db="EMBL/GenBank/DDBJ databases">
        <title>Genomic and Phenotypic Diversity of Colwellia psychrerythraea strains from Disparate Marine Basins.</title>
        <authorList>
            <person name="Techtmann S.M."/>
            <person name="Stelling S.C."/>
            <person name="Utturkar S.M."/>
            <person name="Alshibli N."/>
            <person name="Harris A."/>
            <person name="Brown S.D."/>
            <person name="Hazen T.C."/>
        </authorList>
    </citation>
    <scope>NUCLEOTIDE SEQUENCE [LARGE SCALE GENOMIC DNA]</scope>
    <source>
        <strain evidence="18 19">ND2E</strain>
    </source>
</reference>
<keyword evidence="4" id="KW-0813">Transport</keyword>
<dbReference type="GO" id="GO:0005524">
    <property type="term" value="F:ATP binding"/>
    <property type="evidence" value="ECO:0007669"/>
    <property type="project" value="UniProtKB-KW"/>
</dbReference>
<keyword evidence="6" id="KW-0597">Phosphoprotein</keyword>
<dbReference type="Proteomes" id="UP000029843">
    <property type="component" value="Unassembled WGS sequence"/>
</dbReference>
<keyword evidence="9" id="KW-0547">Nucleotide-binding</keyword>
<evidence type="ECO:0000313" key="19">
    <source>
        <dbReference type="Proteomes" id="UP000029843"/>
    </source>
</evidence>
<dbReference type="SUPFAM" id="SSF55874">
    <property type="entry name" value="ATPase domain of HSP90 chaperone/DNA topoisomerase II/histidine kinase"/>
    <property type="match status" value="1"/>
</dbReference>
<keyword evidence="11" id="KW-0067">ATP-binding</keyword>
<dbReference type="GO" id="GO:0005886">
    <property type="term" value="C:plasma membrane"/>
    <property type="evidence" value="ECO:0007669"/>
    <property type="project" value="UniProtKB-SubCell"/>
</dbReference>
<dbReference type="InterPro" id="IPR036097">
    <property type="entry name" value="HisK_dim/P_sf"/>
</dbReference>
<proteinExistence type="predicted"/>
<sequence>MHSRLSFINIIYRLLGLLLASAFVGWLFGHVLFVMLATSIFLLVWHYHHLFKLINWLWQSKALSPPQAKGVWGYLYDGLYRQVKQQRNKQKQLNEKIRRFRDGAEALPDAALMLSEELSIEWGNKKAQRLLGVRWPEDFGQRIDNLLRAPEFSDYLSHENFEFPCLLVSPIHSDIQLEIRLMAYGSEHVLLLARDISNLQRLEDMRRDFVANVSHELKTPLTVVRGYVEMIQASEASFDPHWQKAFQTIEGQVSRMDRLVEQLLNLAKVENNSDDEKLLVNMAQLIQTLVDEVTWLNQEKQHQINLDIATDVCVLGFETELKSACANLLSNAIAYTPPNGNIEVSWRLMGNKAIFSVKDNGDGIKPEHVNRLTERFYRIDRSRSRDTGGSGLGLAIVKHVLHHHQAELVINSHWGQGSEFSIYFDQSTLSDTSQ</sequence>
<dbReference type="PANTHER" id="PTHR45453:SF1">
    <property type="entry name" value="PHOSPHATE REGULON SENSOR PROTEIN PHOR"/>
    <property type="match status" value="1"/>
</dbReference>
<dbReference type="InterPro" id="IPR036890">
    <property type="entry name" value="HATPase_C_sf"/>
</dbReference>
<gene>
    <name evidence="18" type="ORF">ND2E_0671</name>
</gene>
<comment type="caution">
    <text evidence="18">The sequence shown here is derived from an EMBL/GenBank/DDBJ whole genome shotgun (WGS) entry which is preliminary data.</text>
</comment>
<evidence type="ECO:0000256" key="4">
    <source>
        <dbReference type="ARBA" id="ARBA00022448"/>
    </source>
</evidence>
<evidence type="ECO:0000313" key="18">
    <source>
        <dbReference type="EMBL" id="KGJ87264.1"/>
    </source>
</evidence>
<dbReference type="SUPFAM" id="SSF55785">
    <property type="entry name" value="PYP-like sensor domain (PAS domain)"/>
    <property type="match status" value="1"/>
</dbReference>
<dbReference type="NCBIfam" id="NF008235">
    <property type="entry name" value="PRK11006.1"/>
    <property type="match status" value="1"/>
</dbReference>
<dbReference type="GO" id="GO:0004721">
    <property type="term" value="F:phosphoprotein phosphatase activity"/>
    <property type="evidence" value="ECO:0007669"/>
    <property type="project" value="InterPro"/>
</dbReference>
<evidence type="ECO:0000256" key="16">
    <source>
        <dbReference type="SAM" id="Phobius"/>
    </source>
</evidence>
<dbReference type="GO" id="GO:0016036">
    <property type="term" value="P:cellular response to phosphate starvation"/>
    <property type="evidence" value="ECO:0007669"/>
    <property type="project" value="TreeGrafter"/>
</dbReference>
<dbReference type="CDD" id="cd00082">
    <property type="entry name" value="HisKA"/>
    <property type="match status" value="1"/>
</dbReference>
<keyword evidence="8 16" id="KW-0812">Transmembrane</keyword>
<keyword evidence="12 16" id="KW-1133">Transmembrane helix</keyword>
<dbReference type="PATRIC" id="fig|28229.4.peg.4156"/>
<dbReference type="Pfam" id="PF02518">
    <property type="entry name" value="HATPase_c"/>
    <property type="match status" value="1"/>
</dbReference>
<dbReference type="InterPro" id="IPR003594">
    <property type="entry name" value="HATPase_dom"/>
</dbReference>
<dbReference type="InterPro" id="IPR035965">
    <property type="entry name" value="PAS-like_dom_sf"/>
</dbReference>
<keyword evidence="10 18" id="KW-0418">Kinase</keyword>
<dbReference type="InterPro" id="IPR005467">
    <property type="entry name" value="His_kinase_dom"/>
</dbReference>
<name>A0A099K951_COLPS</name>
<comment type="catalytic activity">
    <reaction evidence="1">
        <text>ATP + protein L-histidine = ADP + protein N-phospho-L-histidine.</text>
        <dbReference type="EC" id="2.7.13.3"/>
    </reaction>
</comment>
<evidence type="ECO:0000256" key="13">
    <source>
        <dbReference type="ARBA" id="ARBA00023012"/>
    </source>
</evidence>
<dbReference type="SMART" id="SM00387">
    <property type="entry name" value="HATPase_c"/>
    <property type="match status" value="1"/>
</dbReference>
<dbReference type="InterPro" id="IPR050351">
    <property type="entry name" value="BphY/WalK/GraS-like"/>
</dbReference>
<dbReference type="Pfam" id="PF11808">
    <property type="entry name" value="PhoR"/>
    <property type="match status" value="1"/>
</dbReference>
<dbReference type="EC" id="2.7.13.3" evidence="3"/>
<keyword evidence="15" id="KW-0175">Coiled coil</keyword>
<feature type="domain" description="Histidine kinase" evidence="17">
    <location>
        <begin position="212"/>
        <end position="428"/>
    </location>
</feature>
<dbReference type="FunFam" id="1.10.287.130:FF:000001">
    <property type="entry name" value="Two-component sensor histidine kinase"/>
    <property type="match status" value="1"/>
</dbReference>
<evidence type="ECO:0000256" key="1">
    <source>
        <dbReference type="ARBA" id="ARBA00000085"/>
    </source>
</evidence>
<evidence type="ECO:0000256" key="8">
    <source>
        <dbReference type="ARBA" id="ARBA00022692"/>
    </source>
</evidence>
<dbReference type="InterPro" id="IPR003661">
    <property type="entry name" value="HisK_dim/P_dom"/>
</dbReference>
<feature type="transmembrane region" description="Helical" evidence="16">
    <location>
        <begin position="12"/>
        <end position="45"/>
    </location>
</feature>
<accession>A0A099K951</accession>
<evidence type="ECO:0000256" key="5">
    <source>
        <dbReference type="ARBA" id="ARBA00022475"/>
    </source>
</evidence>
<protein>
    <recommendedName>
        <fullName evidence="3">histidine kinase</fullName>
        <ecNumber evidence="3">2.7.13.3</ecNumber>
    </recommendedName>
</protein>
<dbReference type="InterPro" id="IPR021766">
    <property type="entry name" value="PhoR_N"/>
</dbReference>
<dbReference type="PRINTS" id="PR00344">
    <property type="entry name" value="BCTRLSENSOR"/>
</dbReference>